<dbReference type="Proteomes" id="UP000799772">
    <property type="component" value="Unassembled WGS sequence"/>
</dbReference>
<gene>
    <name evidence="2" type="ORF">NA57DRAFT_78691</name>
</gene>
<dbReference type="OrthoDB" id="2958217at2759"/>
<proteinExistence type="predicted"/>
<sequence length="701" mass="78965">MLCQVCLSVLKKTELRGTHHVDPKDLRLAALASCRICVDLYDEFYEQDGDPDSLSSLHKFLSYEFHHVNDAAPPDVKWVPDGRIQGLQAPAARYLRIFGSHHSKTSGDRNFLHLTIALIPADHCPMSQDESIPKPEDRSTFGDQERWDDVKLVERSPNTFLSTGHSGVLDLALQWLTTCQEQHKTCLGPISPKPKSWPKRLFQPRRLVDVSGPQPRLVSRSSEPSDRPYATLSHCWGTDTKFLTLTTGNEGQLKQGITFESIPQTFIDAMHVTKYLGLRYLWIDSLCILQSGQGSSTDWNDHVCEMPEIYRNCVINISADRGKTPLDGCFVSRTPNHIGHIQISWHGFCSKKANYIVCPLRSCGVHALTHLPLAKRGWVFQERLLAPRVLHFGAKQIYWECAEVNLASESIPSGLPVDVINYHSLRPFSLLLEDPGNVEKECLQAHRSKSGSWQSITEQYTKCALTFPSKDKFSALAGVARFLAEAWGDEYLAGFFRKHLLWDIVWCIDEDSETSRDSGQVRAPSWSWASIDGPIRYYRTHHPGTQLVAEVLEVDVKSSIDAYNGNQQGTIVLSGLTMAATFRKHYGLNVDIPKPSGMKNVSRRGGCELRNRQSFTIPSDDVFPDDRASVSDKEINVILMPIIDFPQLYSVFYHSPFQLALILQWKSNASAYVRIGVARPNKLNAEALIEMGFTKQTMKII</sequence>
<dbReference type="PANTHER" id="PTHR33112">
    <property type="entry name" value="DOMAIN PROTEIN, PUTATIVE-RELATED"/>
    <property type="match status" value="1"/>
</dbReference>
<dbReference type="Pfam" id="PF06985">
    <property type="entry name" value="HET"/>
    <property type="match status" value="1"/>
</dbReference>
<comment type="caution">
    <text evidence="2">The sequence shown here is derived from an EMBL/GenBank/DDBJ whole genome shotgun (WGS) entry which is preliminary data.</text>
</comment>
<evidence type="ECO:0000313" key="3">
    <source>
        <dbReference type="Proteomes" id="UP000799772"/>
    </source>
</evidence>
<dbReference type="PANTHER" id="PTHR33112:SF8">
    <property type="entry name" value="HETEROKARYON INCOMPATIBILITY DOMAIN-CONTAINING PROTEIN"/>
    <property type="match status" value="1"/>
</dbReference>
<dbReference type="AlphaFoldDB" id="A0A9P4IA37"/>
<evidence type="ECO:0000259" key="1">
    <source>
        <dbReference type="Pfam" id="PF06985"/>
    </source>
</evidence>
<keyword evidence="3" id="KW-1185">Reference proteome</keyword>
<protein>
    <submittedName>
        <fullName evidence="2">HET-domain-containing protein</fullName>
    </submittedName>
</protein>
<reference evidence="2" key="1">
    <citation type="journal article" date="2020" name="Stud. Mycol.">
        <title>101 Dothideomycetes genomes: a test case for predicting lifestyles and emergence of pathogens.</title>
        <authorList>
            <person name="Haridas S."/>
            <person name="Albert R."/>
            <person name="Binder M."/>
            <person name="Bloem J."/>
            <person name="Labutti K."/>
            <person name="Salamov A."/>
            <person name="Andreopoulos B."/>
            <person name="Baker S."/>
            <person name="Barry K."/>
            <person name="Bills G."/>
            <person name="Bluhm B."/>
            <person name="Cannon C."/>
            <person name="Castanera R."/>
            <person name="Culley D."/>
            <person name="Daum C."/>
            <person name="Ezra D."/>
            <person name="Gonzalez J."/>
            <person name="Henrissat B."/>
            <person name="Kuo A."/>
            <person name="Liang C."/>
            <person name="Lipzen A."/>
            <person name="Lutzoni F."/>
            <person name="Magnuson J."/>
            <person name="Mondo S."/>
            <person name="Nolan M."/>
            <person name="Ohm R."/>
            <person name="Pangilinan J."/>
            <person name="Park H.-J."/>
            <person name="Ramirez L."/>
            <person name="Alfaro M."/>
            <person name="Sun H."/>
            <person name="Tritt A."/>
            <person name="Yoshinaga Y."/>
            <person name="Zwiers L.-H."/>
            <person name="Turgeon B."/>
            <person name="Goodwin S."/>
            <person name="Spatafora J."/>
            <person name="Crous P."/>
            <person name="Grigoriev I."/>
        </authorList>
    </citation>
    <scope>NUCLEOTIDE SEQUENCE</scope>
    <source>
        <strain evidence="2">CBS 133067</strain>
    </source>
</reference>
<organism evidence="2 3">
    <name type="scientific">Rhizodiscina lignyota</name>
    <dbReference type="NCBI Taxonomy" id="1504668"/>
    <lineage>
        <taxon>Eukaryota</taxon>
        <taxon>Fungi</taxon>
        <taxon>Dikarya</taxon>
        <taxon>Ascomycota</taxon>
        <taxon>Pezizomycotina</taxon>
        <taxon>Dothideomycetes</taxon>
        <taxon>Pleosporomycetidae</taxon>
        <taxon>Aulographales</taxon>
        <taxon>Rhizodiscinaceae</taxon>
        <taxon>Rhizodiscina</taxon>
    </lineage>
</organism>
<dbReference type="EMBL" id="ML978130">
    <property type="protein sequence ID" value="KAF2095917.1"/>
    <property type="molecule type" value="Genomic_DNA"/>
</dbReference>
<name>A0A9P4IA37_9PEZI</name>
<evidence type="ECO:0000313" key="2">
    <source>
        <dbReference type="EMBL" id="KAF2095917.1"/>
    </source>
</evidence>
<feature type="domain" description="Heterokaryon incompatibility" evidence="1">
    <location>
        <begin position="229"/>
        <end position="382"/>
    </location>
</feature>
<dbReference type="InterPro" id="IPR010730">
    <property type="entry name" value="HET"/>
</dbReference>
<accession>A0A9P4IA37</accession>